<evidence type="ECO:0000259" key="6">
    <source>
        <dbReference type="PROSITE" id="PS50850"/>
    </source>
</evidence>
<dbReference type="Pfam" id="PF00083">
    <property type="entry name" value="Sugar_tr"/>
    <property type="match status" value="1"/>
</dbReference>
<evidence type="ECO:0000256" key="5">
    <source>
        <dbReference type="SAM" id="Phobius"/>
    </source>
</evidence>
<dbReference type="PROSITE" id="PS50850">
    <property type="entry name" value="MFS"/>
    <property type="match status" value="1"/>
</dbReference>
<keyword evidence="2 5" id="KW-0812">Transmembrane</keyword>
<feature type="transmembrane region" description="Helical" evidence="5">
    <location>
        <begin position="49"/>
        <end position="67"/>
    </location>
</feature>
<sequence>FGTAPAIVYITEIARSDLRGSLISFGPAISSVGMVMAYIEGWFLSWRLTAWLCVFYSAISFILLMLIPESPMWLIAKEKNSRALKSLEWFTKSKPNSNREGRKTPAEIQFENLREINEQKIASGMNRGGISEVLQGFLKPTGYKPFLILFGLFIFQQFSGVYITLFYSIQFFEEMGTNINPYLCSIFIGLVRAGMSGVNTYMLKTFRRRPLLLWSSLGMAITMLISGLFTVWIKDGTTTLKWVPVLATLLYVVSSMIGLLTIPWTMTAELFPLEIRAIAHSCLYSAAYLIMFFSIQNYDGLKRLCGGVAGVQWFFAAVSLAGLVYTGLFLPETYKSELSEIEDYFKYNTLYLLRKKGPADPRRGSRYSYRKPPSDIVKKIVLDTVSENSNEQNKNLLTVN</sequence>
<name>A0AAW1U5J0_9CUCU</name>
<keyword evidence="8" id="KW-1185">Reference proteome</keyword>
<dbReference type="Proteomes" id="UP001431783">
    <property type="component" value="Unassembled WGS sequence"/>
</dbReference>
<reference evidence="7 8" key="1">
    <citation type="submission" date="2023-03" db="EMBL/GenBank/DDBJ databases">
        <title>Genome insight into feeding habits of ladybird beetles.</title>
        <authorList>
            <person name="Li H.-S."/>
            <person name="Huang Y.-H."/>
            <person name="Pang H."/>
        </authorList>
    </citation>
    <scope>NUCLEOTIDE SEQUENCE [LARGE SCALE GENOMIC DNA]</scope>
    <source>
        <strain evidence="7">SYSU_2023b</strain>
        <tissue evidence="7">Whole body</tissue>
    </source>
</reference>
<dbReference type="GO" id="GO:0022857">
    <property type="term" value="F:transmembrane transporter activity"/>
    <property type="evidence" value="ECO:0007669"/>
    <property type="project" value="InterPro"/>
</dbReference>
<keyword evidence="3 5" id="KW-1133">Transmembrane helix</keyword>
<evidence type="ECO:0000256" key="2">
    <source>
        <dbReference type="ARBA" id="ARBA00022692"/>
    </source>
</evidence>
<feature type="transmembrane region" description="Helical" evidence="5">
    <location>
        <begin position="146"/>
        <end position="167"/>
    </location>
</feature>
<dbReference type="AlphaFoldDB" id="A0AAW1U5J0"/>
<feature type="transmembrane region" description="Helical" evidence="5">
    <location>
        <begin position="245"/>
        <end position="265"/>
    </location>
</feature>
<dbReference type="Gene3D" id="1.20.1250.20">
    <property type="entry name" value="MFS general substrate transporter like domains"/>
    <property type="match status" value="1"/>
</dbReference>
<feature type="domain" description="Major facilitator superfamily (MFS) profile" evidence="6">
    <location>
        <begin position="1"/>
        <end position="334"/>
    </location>
</feature>
<proteinExistence type="predicted"/>
<feature type="transmembrane region" description="Helical" evidence="5">
    <location>
        <begin position="310"/>
        <end position="330"/>
    </location>
</feature>
<accession>A0AAW1U5J0</accession>
<keyword evidence="4 5" id="KW-0472">Membrane</keyword>
<dbReference type="InterPro" id="IPR005828">
    <property type="entry name" value="MFS_sugar_transport-like"/>
</dbReference>
<evidence type="ECO:0000256" key="1">
    <source>
        <dbReference type="ARBA" id="ARBA00004141"/>
    </source>
</evidence>
<organism evidence="7 8">
    <name type="scientific">Henosepilachna vigintioctopunctata</name>
    <dbReference type="NCBI Taxonomy" id="420089"/>
    <lineage>
        <taxon>Eukaryota</taxon>
        <taxon>Metazoa</taxon>
        <taxon>Ecdysozoa</taxon>
        <taxon>Arthropoda</taxon>
        <taxon>Hexapoda</taxon>
        <taxon>Insecta</taxon>
        <taxon>Pterygota</taxon>
        <taxon>Neoptera</taxon>
        <taxon>Endopterygota</taxon>
        <taxon>Coleoptera</taxon>
        <taxon>Polyphaga</taxon>
        <taxon>Cucujiformia</taxon>
        <taxon>Coccinelloidea</taxon>
        <taxon>Coccinellidae</taxon>
        <taxon>Epilachninae</taxon>
        <taxon>Epilachnini</taxon>
        <taxon>Henosepilachna</taxon>
    </lineage>
</organism>
<dbReference type="SUPFAM" id="SSF103473">
    <property type="entry name" value="MFS general substrate transporter"/>
    <property type="match status" value="1"/>
</dbReference>
<evidence type="ECO:0000256" key="4">
    <source>
        <dbReference type="ARBA" id="ARBA00023136"/>
    </source>
</evidence>
<feature type="non-terminal residue" evidence="7">
    <location>
        <position position="1"/>
    </location>
</feature>
<comment type="caution">
    <text evidence="7">The sequence shown here is derived from an EMBL/GenBank/DDBJ whole genome shotgun (WGS) entry which is preliminary data.</text>
</comment>
<feature type="transmembrane region" description="Helical" evidence="5">
    <location>
        <begin position="22"/>
        <end position="43"/>
    </location>
</feature>
<feature type="transmembrane region" description="Helical" evidence="5">
    <location>
        <begin position="277"/>
        <end position="298"/>
    </location>
</feature>
<feature type="transmembrane region" description="Helical" evidence="5">
    <location>
        <begin position="179"/>
        <end position="199"/>
    </location>
</feature>
<dbReference type="InterPro" id="IPR050549">
    <property type="entry name" value="MFS_Trehalose_Transporter"/>
</dbReference>
<dbReference type="PANTHER" id="PTHR48021:SF24">
    <property type="entry name" value="MAJOR FACILITATOR SUPERFAMILY (MFS) PROFILE DOMAIN-CONTAINING PROTEIN"/>
    <property type="match status" value="1"/>
</dbReference>
<dbReference type="FunFam" id="1.20.1250.20:FF:000249">
    <property type="entry name" value="facilitated trehalose transporter Tret1"/>
    <property type="match status" value="1"/>
</dbReference>
<dbReference type="EMBL" id="JARQZJ010000035">
    <property type="protein sequence ID" value="KAK9875934.1"/>
    <property type="molecule type" value="Genomic_DNA"/>
</dbReference>
<evidence type="ECO:0000313" key="8">
    <source>
        <dbReference type="Proteomes" id="UP001431783"/>
    </source>
</evidence>
<dbReference type="InterPro" id="IPR020846">
    <property type="entry name" value="MFS_dom"/>
</dbReference>
<evidence type="ECO:0000313" key="7">
    <source>
        <dbReference type="EMBL" id="KAK9875934.1"/>
    </source>
</evidence>
<evidence type="ECO:0000256" key="3">
    <source>
        <dbReference type="ARBA" id="ARBA00022989"/>
    </source>
</evidence>
<dbReference type="GO" id="GO:0016020">
    <property type="term" value="C:membrane"/>
    <property type="evidence" value="ECO:0007669"/>
    <property type="project" value="UniProtKB-SubCell"/>
</dbReference>
<comment type="subcellular location">
    <subcellularLocation>
        <location evidence="1">Membrane</location>
        <topology evidence="1">Multi-pass membrane protein</topology>
    </subcellularLocation>
</comment>
<gene>
    <name evidence="7" type="ORF">WA026_011037</name>
</gene>
<feature type="transmembrane region" description="Helical" evidence="5">
    <location>
        <begin position="211"/>
        <end position="233"/>
    </location>
</feature>
<protein>
    <recommendedName>
        <fullName evidence="6">Major facilitator superfamily (MFS) profile domain-containing protein</fullName>
    </recommendedName>
</protein>
<dbReference type="PANTHER" id="PTHR48021">
    <property type="match status" value="1"/>
</dbReference>
<dbReference type="InterPro" id="IPR036259">
    <property type="entry name" value="MFS_trans_sf"/>
</dbReference>